<dbReference type="InterPro" id="IPR000160">
    <property type="entry name" value="GGDEF_dom"/>
</dbReference>
<dbReference type="GO" id="GO:0052621">
    <property type="term" value="F:diguanylate cyclase activity"/>
    <property type="evidence" value="ECO:0007669"/>
    <property type="project" value="TreeGrafter"/>
</dbReference>
<dbReference type="PROSITE" id="PS50887">
    <property type="entry name" value="GGDEF"/>
    <property type="match status" value="1"/>
</dbReference>
<dbReference type="InterPro" id="IPR050469">
    <property type="entry name" value="Diguanylate_Cyclase"/>
</dbReference>
<dbReference type="GO" id="GO:1902201">
    <property type="term" value="P:negative regulation of bacterial-type flagellum-dependent cell motility"/>
    <property type="evidence" value="ECO:0007669"/>
    <property type="project" value="TreeGrafter"/>
</dbReference>
<dbReference type="GO" id="GO:0043709">
    <property type="term" value="P:cell adhesion involved in single-species biofilm formation"/>
    <property type="evidence" value="ECO:0007669"/>
    <property type="project" value="TreeGrafter"/>
</dbReference>
<feature type="non-terminal residue" evidence="2">
    <location>
        <position position="184"/>
    </location>
</feature>
<feature type="domain" description="GGDEF" evidence="1">
    <location>
        <begin position="123"/>
        <end position="184"/>
    </location>
</feature>
<organism evidence="2">
    <name type="scientific">marine sediment metagenome</name>
    <dbReference type="NCBI Taxonomy" id="412755"/>
    <lineage>
        <taxon>unclassified sequences</taxon>
        <taxon>metagenomes</taxon>
        <taxon>ecological metagenomes</taxon>
    </lineage>
</organism>
<dbReference type="Pfam" id="PF00990">
    <property type="entry name" value="GGDEF"/>
    <property type="match status" value="1"/>
</dbReference>
<dbReference type="InterPro" id="IPR029016">
    <property type="entry name" value="GAF-like_dom_sf"/>
</dbReference>
<evidence type="ECO:0000259" key="1">
    <source>
        <dbReference type="PROSITE" id="PS50887"/>
    </source>
</evidence>
<dbReference type="PANTHER" id="PTHR45138">
    <property type="entry name" value="REGULATORY COMPONENTS OF SENSORY TRANSDUCTION SYSTEM"/>
    <property type="match status" value="1"/>
</dbReference>
<comment type="caution">
    <text evidence="2">The sequence shown here is derived from an EMBL/GenBank/DDBJ whole genome shotgun (WGS) entry which is preliminary data.</text>
</comment>
<sequence>MDELADLEILYKEYEKMIASGKLSPLGSTSPQSIWLGVPLKVKNNVIGAMAVQSYSDSNLYNKKDIKLMEFVSEQVATAIERKRMEEELKKLAHYDPLTGTYNRGYGLELLQRQVKLAKRNKTSFLLAYTDLDNLKKINDEFGHKEGDRAIVQVAKLFRSILREVDIIIRMGGDEFLLIFPESS</sequence>
<dbReference type="Pfam" id="PF13185">
    <property type="entry name" value="GAF_2"/>
    <property type="match status" value="1"/>
</dbReference>
<dbReference type="SUPFAM" id="SSF55781">
    <property type="entry name" value="GAF domain-like"/>
    <property type="match status" value="1"/>
</dbReference>
<dbReference type="EMBL" id="BART01013145">
    <property type="protein sequence ID" value="GAG89008.1"/>
    <property type="molecule type" value="Genomic_DNA"/>
</dbReference>
<dbReference type="InterPro" id="IPR029787">
    <property type="entry name" value="Nucleotide_cyclase"/>
</dbReference>
<dbReference type="NCBIfam" id="TIGR00254">
    <property type="entry name" value="GGDEF"/>
    <property type="match status" value="1"/>
</dbReference>
<dbReference type="AlphaFoldDB" id="X1BXV3"/>
<gene>
    <name evidence="2" type="ORF">S01H4_27054</name>
</gene>
<dbReference type="CDD" id="cd01949">
    <property type="entry name" value="GGDEF"/>
    <property type="match status" value="1"/>
</dbReference>
<dbReference type="Gene3D" id="3.30.450.40">
    <property type="match status" value="1"/>
</dbReference>
<protein>
    <recommendedName>
        <fullName evidence="1">GGDEF domain-containing protein</fullName>
    </recommendedName>
</protein>
<proteinExistence type="predicted"/>
<reference evidence="2" key="1">
    <citation type="journal article" date="2014" name="Front. Microbiol.">
        <title>High frequency of phylogenetically diverse reductive dehalogenase-homologous genes in deep subseafloor sedimentary metagenomes.</title>
        <authorList>
            <person name="Kawai M."/>
            <person name="Futagami T."/>
            <person name="Toyoda A."/>
            <person name="Takaki Y."/>
            <person name="Nishi S."/>
            <person name="Hori S."/>
            <person name="Arai W."/>
            <person name="Tsubouchi T."/>
            <person name="Morono Y."/>
            <person name="Uchiyama I."/>
            <person name="Ito T."/>
            <person name="Fujiyama A."/>
            <person name="Inagaki F."/>
            <person name="Takami H."/>
        </authorList>
    </citation>
    <scope>NUCLEOTIDE SEQUENCE</scope>
    <source>
        <strain evidence="2">Expedition CK06-06</strain>
    </source>
</reference>
<dbReference type="SMART" id="SM00267">
    <property type="entry name" value="GGDEF"/>
    <property type="match status" value="1"/>
</dbReference>
<dbReference type="SUPFAM" id="SSF55073">
    <property type="entry name" value="Nucleotide cyclase"/>
    <property type="match status" value="1"/>
</dbReference>
<name>X1BXV3_9ZZZZ</name>
<accession>X1BXV3</accession>
<dbReference type="InterPro" id="IPR003018">
    <property type="entry name" value="GAF"/>
</dbReference>
<dbReference type="PANTHER" id="PTHR45138:SF6">
    <property type="entry name" value="DIGUANYLATE CYCLASE DGCN"/>
    <property type="match status" value="1"/>
</dbReference>
<dbReference type="InterPro" id="IPR043128">
    <property type="entry name" value="Rev_trsase/Diguanyl_cyclase"/>
</dbReference>
<dbReference type="GO" id="GO:0005886">
    <property type="term" value="C:plasma membrane"/>
    <property type="evidence" value="ECO:0007669"/>
    <property type="project" value="TreeGrafter"/>
</dbReference>
<dbReference type="Gene3D" id="3.30.70.270">
    <property type="match status" value="1"/>
</dbReference>
<evidence type="ECO:0000313" key="2">
    <source>
        <dbReference type="EMBL" id="GAG89008.1"/>
    </source>
</evidence>